<evidence type="ECO:0000313" key="10">
    <source>
        <dbReference type="EMBL" id="MBW3092054.1"/>
    </source>
</evidence>
<dbReference type="PANTHER" id="PTHR43376:SF1">
    <property type="entry name" value="OLIGOPEPTIDE TRANSPORT SYSTEM PERMEASE PROTEIN"/>
    <property type="match status" value="1"/>
</dbReference>
<proteinExistence type="inferred from homology"/>
<keyword evidence="6 7" id="KW-0472">Membrane</keyword>
<dbReference type="CDD" id="cd06261">
    <property type="entry name" value="TM_PBP2"/>
    <property type="match status" value="1"/>
</dbReference>
<dbReference type="Pfam" id="PF00528">
    <property type="entry name" value="BPD_transp_1"/>
    <property type="match status" value="1"/>
</dbReference>
<name>A0ABS6WDC7_9BIFI</name>
<protein>
    <submittedName>
        <fullName evidence="10">ABC transporter permease</fullName>
    </submittedName>
</protein>
<accession>A0ABS6WDC7</accession>
<organism evidence="10 11">
    <name type="scientific">Bifidobacterium miconis</name>
    <dbReference type="NCBI Taxonomy" id="2834435"/>
    <lineage>
        <taxon>Bacteria</taxon>
        <taxon>Bacillati</taxon>
        <taxon>Actinomycetota</taxon>
        <taxon>Actinomycetes</taxon>
        <taxon>Bifidobacteriales</taxon>
        <taxon>Bifidobacteriaceae</taxon>
        <taxon>Bifidobacterium</taxon>
    </lineage>
</organism>
<evidence type="ECO:0000256" key="7">
    <source>
        <dbReference type="RuleBase" id="RU363032"/>
    </source>
</evidence>
<feature type="transmembrane region" description="Helical" evidence="7">
    <location>
        <begin position="325"/>
        <end position="348"/>
    </location>
</feature>
<feature type="transmembrane region" description="Helical" evidence="7">
    <location>
        <begin position="279"/>
        <end position="305"/>
    </location>
</feature>
<gene>
    <name evidence="10" type="ORF">KIH79_03610</name>
</gene>
<dbReference type="Proteomes" id="UP000700815">
    <property type="component" value="Unassembled WGS sequence"/>
</dbReference>
<dbReference type="InterPro" id="IPR045621">
    <property type="entry name" value="BPD_transp_1_N"/>
</dbReference>
<evidence type="ECO:0000256" key="5">
    <source>
        <dbReference type="ARBA" id="ARBA00022989"/>
    </source>
</evidence>
<dbReference type="PROSITE" id="PS50928">
    <property type="entry name" value="ABC_TM1"/>
    <property type="match status" value="1"/>
</dbReference>
<dbReference type="RefSeq" id="WP_219058152.1">
    <property type="nucleotide sequence ID" value="NZ_JAHBBH010000006.1"/>
</dbReference>
<dbReference type="PANTHER" id="PTHR43376">
    <property type="entry name" value="OLIGOPEPTIDE TRANSPORT SYSTEM PERMEASE PROTEIN"/>
    <property type="match status" value="1"/>
</dbReference>
<comment type="caution">
    <text evidence="10">The sequence shown here is derived from an EMBL/GenBank/DDBJ whole genome shotgun (WGS) entry which is preliminary data.</text>
</comment>
<keyword evidence="4 7" id="KW-0812">Transmembrane</keyword>
<feature type="transmembrane region" description="Helical" evidence="7">
    <location>
        <begin position="46"/>
        <end position="67"/>
    </location>
</feature>
<feature type="transmembrane region" description="Helical" evidence="7">
    <location>
        <begin position="133"/>
        <end position="154"/>
    </location>
</feature>
<dbReference type="Pfam" id="PF19300">
    <property type="entry name" value="BPD_transp_1_N"/>
    <property type="match status" value="1"/>
</dbReference>
<evidence type="ECO:0000259" key="9">
    <source>
        <dbReference type="PROSITE" id="PS50928"/>
    </source>
</evidence>
<feature type="transmembrane region" description="Helical" evidence="7">
    <location>
        <begin position="175"/>
        <end position="201"/>
    </location>
</feature>
<sequence>MSETIPASGAVPAPPADAMSADERAAEERDARGGAAGWGKYILTKAGGALCSLVMVIVLGFFAFRILPGDPAKSITSGRQVTPAQLEAIRHQYGLDQPLIVQFWKYLTDMLHGDLGTSYVYHEPVTRLIGERVGPTILLTGSAALLSLLIGLWLGQRAAWRRNTTFDRVHTGIALIFWSVPTFWFGLLLIFLFSGTLHLLPSGGMMTAGTSYAGLALVVDVVRHLVLPVISMTAVSYAQYLVIMRSSLLEEMNGDYLTVARAKGLKEDDVRRRHAVPNALLPTITMIFMTLGGLIGGAVTVETVFSWPGLGYLTYQALSAPDFPVLQGTFVVFSGIVIIMNFLAEIVYRIIDPRLRK</sequence>
<dbReference type="EMBL" id="JAHBBH010000006">
    <property type="protein sequence ID" value="MBW3092054.1"/>
    <property type="molecule type" value="Genomic_DNA"/>
</dbReference>
<feature type="region of interest" description="Disordered" evidence="8">
    <location>
        <begin position="1"/>
        <end position="28"/>
    </location>
</feature>
<keyword evidence="3" id="KW-1003">Cell membrane</keyword>
<evidence type="ECO:0000313" key="11">
    <source>
        <dbReference type="Proteomes" id="UP000700815"/>
    </source>
</evidence>
<keyword evidence="2 7" id="KW-0813">Transport</keyword>
<evidence type="ECO:0000256" key="1">
    <source>
        <dbReference type="ARBA" id="ARBA00004651"/>
    </source>
</evidence>
<feature type="transmembrane region" description="Helical" evidence="7">
    <location>
        <begin position="221"/>
        <end position="243"/>
    </location>
</feature>
<reference evidence="10 11" key="1">
    <citation type="submission" date="2021-05" db="EMBL/GenBank/DDBJ databases">
        <title>Phylogenetic classification of ten novel species belonging to the genus Bifidobacterium comprising B. colchicus sp. nov., B. abeli sp. nov., B. bicoloris sp. nov., B. guerezis sp. nov., B. rosaliae sp. nov., B. santillanensis sp. nov., B. argentati sp. nov., B. amazzoni sp. nov., B. pluviali sp. nov., and B. pinnaculum sp. nov.</title>
        <authorList>
            <person name="Lugli G.A."/>
            <person name="Ruiz Garcia L."/>
            <person name="Margolles A."/>
            <person name="Ventura M."/>
        </authorList>
    </citation>
    <scope>NUCLEOTIDE SEQUENCE [LARGE SCALE GENOMIC DNA]</scope>
    <source>
        <strain evidence="10 11">82T10</strain>
    </source>
</reference>
<dbReference type="InterPro" id="IPR000515">
    <property type="entry name" value="MetI-like"/>
</dbReference>
<evidence type="ECO:0000256" key="3">
    <source>
        <dbReference type="ARBA" id="ARBA00022475"/>
    </source>
</evidence>
<comment type="similarity">
    <text evidence="7">Belongs to the binding-protein-dependent transport system permease family.</text>
</comment>
<keyword evidence="5 7" id="KW-1133">Transmembrane helix</keyword>
<comment type="subcellular location">
    <subcellularLocation>
        <location evidence="1 7">Cell membrane</location>
        <topology evidence="1 7">Multi-pass membrane protein</topology>
    </subcellularLocation>
</comment>
<evidence type="ECO:0000256" key="8">
    <source>
        <dbReference type="SAM" id="MobiDB-lite"/>
    </source>
</evidence>
<evidence type="ECO:0000256" key="2">
    <source>
        <dbReference type="ARBA" id="ARBA00022448"/>
    </source>
</evidence>
<evidence type="ECO:0000256" key="6">
    <source>
        <dbReference type="ARBA" id="ARBA00023136"/>
    </source>
</evidence>
<keyword evidence="11" id="KW-1185">Reference proteome</keyword>
<evidence type="ECO:0000256" key="4">
    <source>
        <dbReference type="ARBA" id="ARBA00022692"/>
    </source>
</evidence>
<feature type="domain" description="ABC transmembrane type-1" evidence="9">
    <location>
        <begin position="133"/>
        <end position="344"/>
    </location>
</feature>